<dbReference type="EMBL" id="CP118246">
    <property type="protein sequence ID" value="WDR02941.1"/>
    <property type="molecule type" value="Genomic_DNA"/>
</dbReference>
<evidence type="ECO:0000313" key="2">
    <source>
        <dbReference type="EMBL" id="WDR02941.1"/>
    </source>
</evidence>
<reference evidence="2 3" key="1">
    <citation type="submission" date="2023-02" db="EMBL/GenBank/DDBJ databases">
        <title>Devosia algicola sp. nov., isolated from the phycosphere of marine algae.</title>
        <authorList>
            <person name="Kim J.M."/>
            <person name="Lee J.K."/>
            <person name="Choi B.J."/>
            <person name="Bayburt H."/>
            <person name="Jeon C.O."/>
        </authorList>
    </citation>
    <scope>NUCLEOTIDE SEQUENCE [LARGE SCALE GENOMIC DNA]</scope>
    <source>
        <strain evidence="2 3">G20-9</strain>
    </source>
</reference>
<sequence length="311" mass="32702">MSPKTSVDSAVIGDTSDRTLAVVIVTYNSADTLGGLLDTLSTGLEGISQTEIVIADNASSDNSLAIAQSHPLATRIIRTGYNGGYAAGINAALETIDKDADILLLNPDIRLSPGVAARLVAALRRSGVGVAAPRMVHEDGSLTLSLRREPSLCTAWADALLGTRLGAGLDLGECVCNSDHYSGARPVDWASGAALAISAEARNLVGLWDETFFLYSEEVDFQRRVRAAGLEIVFAPDAEVLHIGGDYAQNSRLYAILTANRIKDFARHHGPIATTMFRLAVLTGEALRSVGGSAVHRAGVKATLRVGTHDA</sequence>
<dbReference type="InterPro" id="IPR001173">
    <property type="entry name" value="Glyco_trans_2-like"/>
</dbReference>
<gene>
    <name evidence="2" type="ORF">PSQ19_01565</name>
</gene>
<dbReference type="PANTHER" id="PTHR43179">
    <property type="entry name" value="RHAMNOSYLTRANSFERASE WBBL"/>
    <property type="match status" value="1"/>
</dbReference>
<keyword evidence="3" id="KW-1185">Reference proteome</keyword>
<dbReference type="Pfam" id="PF00535">
    <property type="entry name" value="Glycos_transf_2"/>
    <property type="match status" value="1"/>
</dbReference>
<evidence type="ECO:0000259" key="1">
    <source>
        <dbReference type="Pfam" id="PF00535"/>
    </source>
</evidence>
<name>A0ABY7YNV0_9HYPH</name>
<dbReference type="SUPFAM" id="SSF53448">
    <property type="entry name" value="Nucleotide-diphospho-sugar transferases"/>
    <property type="match status" value="1"/>
</dbReference>
<feature type="domain" description="Glycosyltransferase 2-like" evidence="1">
    <location>
        <begin position="22"/>
        <end position="157"/>
    </location>
</feature>
<dbReference type="Proteomes" id="UP001220530">
    <property type="component" value="Chromosome"/>
</dbReference>
<dbReference type="RefSeq" id="WP_282219343.1">
    <property type="nucleotide sequence ID" value="NZ_CP118246.1"/>
</dbReference>
<accession>A0ABY7YNV0</accession>
<dbReference type="PANTHER" id="PTHR43179:SF7">
    <property type="entry name" value="RHAMNOSYLTRANSFERASE WBBL"/>
    <property type="match status" value="1"/>
</dbReference>
<proteinExistence type="predicted"/>
<evidence type="ECO:0000313" key="3">
    <source>
        <dbReference type="Proteomes" id="UP001220530"/>
    </source>
</evidence>
<dbReference type="Gene3D" id="3.90.550.10">
    <property type="entry name" value="Spore Coat Polysaccharide Biosynthesis Protein SpsA, Chain A"/>
    <property type="match status" value="1"/>
</dbReference>
<organism evidence="2 3">
    <name type="scientific">Devosia algicola</name>
    <dbReference type="NCBI Taxonomy" id="3026418"/>
    <lineage>
        <taxon>Bacteria</taxon>
        <taxon>Pseudomonadati</taxon>
        <taxon>Pseudomonadota</taxon>
        <taxon>Alphaproteobacteria</taxon>
        <taxon>Hyphomicrobiales</taxon>
        <taxon>Devosiaceae</taxon>
        <taxon>Devosia</taxon>
    </lineage>
</organism>
<dbReference type="InterPro" id="IPR029044">
    <property type="entry name" value="Nucleotide-diphossugar_trans"/>
</dbReference>
<protein>
    <submittedName>
        <fullName evidence="2">Glycosyltransferase family 2 protein</fullName>
    </submittedName>
</protein>